<keyword evidence="2" id="KW-1185">Reference proteome</keyword>
<accession>A0ACD3ATD9</accession>
<evidence type="ECO:0000313" key="1">
    <source>
        <dbReference type="EMBL" id="TFK69233.1"/>
    </source>
</evidence>
<dbReference type="EMBL" id="ML208334">
    <property type="protein sequence ID" value="TFK69233.1"/>
    <property type="molecule type" value="Genomic_DNA"/>
</dbReference>
<organism evidence="1 2">
    <name type="scientific">Pluteus cervinus</name>
    <dbReference type="NCBI Taxonomy" id="181527"/>
    <lineage>
        <taxon>Eukaryota</taxon>
        <taxon>Fungi</taxon>
        <taxon>Dikarya</taxon>
        <taxon>Basidiomycota</taxon>
        <taxon>Agaricomycotina</taxon>
        <taxon>Agaricomycetes</taxon>
        <taxon>Agaricomycetidae</taxon>
        <taxon>Agaricales</taxon>
        <taxon>Pluteineae</taxon>
        <taxon>Pluteaceae</taxon>
        <taxon>Pluteus</taxon>
    </lineage>
</organism>
<gene>
    <name evidence="1" type="ORF">BDN72DRAFT_621370</name>
</gene>
<dbReference type="Proteomes" id="UP000308600">
    <property type="component" value="Unassembled WGS sequence"/>
</dbReference>
<reference evidence="1 2" key="1">
    <citation type="journal article" date="2019" name="Nat. Ecol. Evol.">
        <title>Megaphylogeny resolves global patterns of mushroom evolution.</title>
        <authorList>
            <person name="Varga T."/>
            <person name="Krizsan K."/>
            <person name="Foldi C."/>
            <person name="Dima B."/>
            <person name="Sanchez-Garcia M."/>
            <person name="Sanchez-Ramirez S."/>
            <person name="Szollosi G.J."/>
            <person name="Szarkandi J.G."/>
            <person name="Papp V."/>
            <person name="Albert L."/>
            <person name="Andreopoulos W."/>
            <person name="Angelini C."/>
            <person name="Antonin V."/>
            <person name="Barry K.W."/>
            <person name="Bougher N.L."/>
            <person name="Buchanan P."/>
            <person name="Buyck B."/>
            <person name="Bense V."/>
            <person name="Catcheside P."/>
            <person name="Chovatia M."/>
            <person name="Cooper J."/>
            <person name="Damon W."/>
            <person name="Desjardin D."/>
            <person name="Finy P."/>
            <person name="Geml J."/>
            <person name="Haridas S."/>
            <person name="Hughes K."/>
            <person name="Justo A."/>
            <person name="Karasinski D."/>
            <person name="Kautmanova I."/>
            <person name="Kiss B."/>
            <person name="Kocsube S."/>
            <person name="Kotiranta H."/>
            <person name="LaButti K.M."/>
            <person name="Lechner B.E."/>
            <person name="Liimatainen K."/>
            <person name="Lipzen A."/>
            <person name="Lukacs Z."/>
            <person name="Mihaltcheva S."/>
            <person name="Morgado L.N."/>
            <person name="Niskanen T."/>
            <person name="Noordeloos M.E."/>
            <person name="Ohm R.A."/>
            <person name="Ortiz-Santana B."/>
            <person name="Ovrebo C."/>
            <person name="Racz N."/>
            <person name="Riley R."/>
            <person name="Savchenko A."/>
            <person name="Shiryaev A."/>
            <person name="Soop K."/>
            <person name="Spirin V."/>
            <person name="Szebenyi C."/>
            <person name="Tomsovsky M."/>
            <person name="Tulloss R.E."/>
            <person name="Uehling J."/>
            <person name="Grigoriev I.V."/>
            <person name="Vagvolgyi C."/>
            <person name="Papp T."/>
            <person name="Martin F.M."/>
            <person name="Miettinen O."/>
            <person name="Hibbett D.S."/>
            <person name="Nagy L.G."/>
        </authorList>
    </citation>
    <scope>NUCLEOTIDE SEQUENCE [LARGE SCALE GENOMIC DNA]</scope>
    <source>
        <strain evidence="1 2">NL-1719</strain>
    </source>
</reference>
<name>A0ACD3ATD9_9AGAR</name>
<proteinExistence type="predicted"/>
<sequence>MMTPGCLMMGSNELRLIGLSASRCCLVDEMAGSLRFFEDFLLPSLLQELDSLPSIRPRPKLLYPDDPTKWRPDHDPYQAPHSSLLRPCFPFVHQTKMNDKEISGLACSPSKLAASIWETNNEAYQLSPSSEADRVLCELVLCLPDSEFVRKSCSIERVWLHTAPPRTTTHQSPRMVVSNGGVFLGGGPTWWYVRSKINFGLFQIALFLHAEGSEDWPVFVRQTDRTAPSFGQVFGDF</sequence>
<evidence type="ECO:0000313" key="2">
    <source>
        <dbReference type="Proteomes" id="UP000308600"/>
    </source>
</evidence>
<protein>
    <submittedName>
        <fullName evidence="1">Uncharacterized protein</fullName>
    </submittedName>
</protein>